<sequence length="120" mass="13380">MVSGVGYDQGTKQLSSLQPNESVRIRQGGVWNPAVVVEQHKSPRSYIVATSNGTQLRRNRQHLMPTNEPPMIITPPMEPVGEEERCSGIAPSTVRSPVRSPVIFPSTEIEEEHVRTPLRR</sequence>
<keyword evidence="3" id="KW-1185">Reference proteome</keyword>
<comment type="caution">
    <text evidence="2">The sequence shown here is derived from an EMBL/GenBank/DDBJ whole genome shotgun (WGS) entry which is preliminary data.</text>
</comment>
<dbReference type="EMBL" id="CACRXK020009393">
    <property type="protein sequence ID" value="CAB4017076.1"/>
    <property type="molecule type" value="Genomic_DNA"/>
</dbReference>
<gene>
    <name evidence="2" type="ORF">PACLA_8A041497</name>
</gene>
<feature type="region of interest" description="Disordered" evidence="1">
    <location>
        <begin position="1"/>
        <end position="20"/>
    </location>
</feature>
<reference evidence="2" key="1">
    <citation type="submission" date="2020-04" db="EMBL/GenBank/DDBJ databases">
        <authorList>
            <person name="Alioto T."/>
            <person name="Alioto T."/>
            <person name="Gomez Garrido J."/>
        </authorList>
    </citation>
    <scope>NUCLEOTIDE SEQUENCE</scope>
    <source>
        <strain evidence="2">A484AB</strain>
    </source>
</reference>
<accession>A0A6S7IH91</accession>
<evidence type="ECO:0000313" key="3">
    <source>
        <dbReference type="Proteomes" id="UP001152795"/>
    </source>
</evidence>
<evidence type="ECO:0000313" key="2">
    <source>
        <dbReference type="EMBL" id="CAB4017076.1"/>
    </source>
</evidence>
<dbReference type="Proteomes" id="UP001152795">
    <property type="component" value="Unassembled WGS sequence"/>
</dbReference>
<name>A0A6S7IH91_PARCT</name>
<dbReference type="OrthoDB" id="7483083at2759"/>
<evidence type="ECO:0000256" key="1">
    <source>
        <dbReference type="SAM" id="MobiDB-lite"/>
    </source>
</evidence>
<dbReference type="PANTHER" id="PTHR33244">
    <property type="entry name" value="INTEGRASE CATALYTIC DOMAIN-CONTAINING PROTEIN-RELATED"/>
    <property type="match status" value="1"/>
</dbReference>
<protein>
    <submittedName>
        <fullName evidence="2">Uncharacterized protein</fullName>
    </submittedName>
</protein>
<feature type="compositionally biased region" description="Polar residues" evidence="1">
    <location>
        <begin position="10"/>
        <end position="20"/>
    </location>
</feature>
<dbReference type="PANTHER" id="PTHR33244:SF3">
    <property type="entry name" value="PEPTIDASE A2 DOMAIN-CONTAINING PROTEIN"/>
    <property type="match status" value="1"/>
</dbReference>
<feature type="region of interest" description="Disordered" evidence="1">
    <location>
        <begin position="52"/>
        <end position="98"/>
    </location>
</feature>
<dbReference type="AlphaFoldDB" id="A0A6S7IH91"/>
<feature type="non-terminal residue" evidence="2">
    <location>
        <position position="120"/>
    </location>
</feature>
<proteinExistence type="predicted"/>
<organism evidence="2 3">
    <name type="scientific">Paramuricea clavata</name>
    <name type="common">Red gorgonian</name>
    <name type="synonym">Violescent sea-whip</name>
    <dbReference type="NCBI Taxonomy" id="317549"/>
    <lineage>
        <taxon>Eukaryota</taxon>
        <taxon>Metazoa</taxon>
        <taxon>Cnidaria</taxon>
        <taxon>Anthozoa</taxon>
        <taxon>Octocorallia</taxon>
        <taxon>Malacalcyonacea</taxon>
        <taxon>Plexauridae</taxon>
        <taxon>Paramuricea</taxon>
    </lineage>
</organism>